<dbReference type="InterPro" id="IPR022382">
    <property type="entry name" value="Mycoplasma_peptidase_DUF31"/>
</dbReference>
<feature type="coiled-coil region" evidence="1">
    <location>
        <begin position="417"/>
        <end position="444"/>
    </location>
</feature>
<keyword evidence="5" id="KW-1185">Reference proteome</keyword>
<protein>
    <submittedName>
        <fullName evidence="4">DUF31 family protein</fullName>
    </submittedName>
</protein>
<dbReference type="EMBL" id="JASDDP010000001">
    <property type="protein sequence ID" value="MDJ1645478.1"/>
    <property type="molecule type" value="Genomic_DNA"/>
</dbReference>
<sequence length="935" mass="106721">MKRKILSILLSSLVPLSTTLAISCSNSKEETQQVVDISLSNFKFKNLKGEFVDSSQIEILKVIRENIQYDITGEDVENYNFKISKLKPDLDSKTLEIVFELRDKETNAKVGEISKKIIGFIGTKSGLTFKNFKFKNQYGAEQESKDIYAKDVNILNITYEAEGKNLDYYDHKIINARELNGDLEVFIDITLKNKAEVIETIKHLVTGFKKEGIYSSISKPTEEYDITSYLALSQEERFQQDNKSYVEKIKALIGKDPKYYRKLLSRDQNSIERFNQKAQELGIDSFENLLVKNFTLPSKDEGGKKLEIFDDGGRVLGPSKTDAFGVANSSLIAGLARKLINEKYRDIALQTFAISFINREVRNLQDRVNDIEEAFKLASEKLQKNDNSSSENDKKNVIVHLNNFYAKANIARKLAKEQGKKANIKQLEEIIANYEAEFNKLSSFKLFSKVPFGGESLNKKADESIFKKYIYKDFEADKYILRTTNGTIWILDAEIVDKEQYPTHFFFGTNAHVADAFGPNTISVSLTRANKTIATKQELKPNENDPHFETFNFPIHKQTNLKIKIDNLTEASAAKVIKNIFIAKDYLNSKPSDFLIKSQAIKYEKYEEFADFAIMGFDFAQISNLKDISINTYNDNGVVSQISKYNDVIKSAQSLAKYLTNDYASKENEAKQIKLLKESYLQNYQKIDSPLSGDIPNDIDSLYLLGYPSTQFDYYLSLGDKQYTYKKYRDNDKFKQSLWTNASSNFDSTDEIKHERGNRLSYQIGLRTFKEKPGIVDAFISTPNNNGQGFYQAPDGKQFINMGLEYTPRFYAPGGGASGSSLRNQNNEIIGAFHYKYGTYGEIGTGLAIALRSEGFDYQGLFGDYNLPQYDLIYGKGKDQKNSYRDELNKLYPGIKTYLLPNGPEEKAIPAEFRFKIEKEENKKEENKKEETEKA</sequence>
<organism evidence="4 5">
    <name type="scientific">Mycoplasma phocimorsus</name>
    <dbReference type="NCBI Taxonomy" id="3045839"/>
    <lineage>
        <taxon>Bacteria</taxon>
        <taxon>Bacillati</taxon>
        <taxon>Mycoplasmatota</taxon>
        <taxon>Mollicutes</taxon>
        <taxon>Mycoplasmataceae</taxon>
        <taxon>Mycoplasma</taxon>
    </lineage>
</organism>
<evidence type="ECO:0000313" key="4">
    <source>
        <dbReference type="EMBL" id="MDJ1645478.1"/>
    </source>
</evidence>
<evidence type="ECO:0000259" key="3">
    <source>
        <dbReference type="Pfam" id="PF01732"/>
    </source>
</evidence>
<feature type="domain" description="DUF31" evidence="3">
    <location>
        <begin position="341"/>
        <end position="834"/>
    </location>
</feature>
<dbReference type="PROSITE" id="PS51257">
    <property type="entry name" value="PROKAR_LIPOPROTEIN"/>
    <property type="match status" value="1"/>
</dbReference>
<gene>
    <name evidence="4" type="ORF">QLQ80_00020</name>
</gene>
<reference evidence="4" key="1">
    <citation type="submission" date="2023-05" db="EMBL/GenBank/DDBJ databases">
        <title>Mycoplasma phocimorsus sp. nov., isolated from Scandinavian patients with seal finger or septic arthritis after contact with seals.</title>
        <authorList>
            <person name="Skafte-Holm A."/>
            <person name="Pedersen T.R."/>
            <person name="Froelund M."/>
            <person name="Stegger M."/>
            <person name="Qvortrup K."/>
            <person name="Michaels D.L."/>
            <person name="Brown D.R."/>
            <person name="Jensen J.S."/>
        </authorList>
    </citation>
    <scope>NUCLEOTIDE SEQUENCE</scope>
    <source>
        <strain evidence="4">M5725</strain>
    </source>
</reference>
<dbReference type="AlphaFoldDB" id="A0AAJ1UZ87"/>
<feature type="chain" id="PRO_5042459303" evidence="2">
    <location>
        <begin position="22"/>
        <end position="935"/>
    </location>
</feature>
<feature type="coiled-coil region" evidence="1">
    <location>
        <begin position="354"/>
        <end position="381"/>
    </location>
</feature>
<keyword evidence="1" id="KW-0175">Coiled coil</keyword>
<dbReference type="RefSeq" id="WP_283827052.1">
    <property type="nucleotide sequence ID" value="NZ_JASDDP010000001.1"/>
</dbReference>
<evidence type="ECO:0000256" key="1">
    <source>
        <dbReference type="SAM" id="Coils"/>
    </source>
</evidence>
<accession>A0AAJ1UZ87</accession>
<evidence type="ECO:0000256" key="2">
    <source>
        <dbReference type="SAM" id="SignalP"/>
    </source>
</evidence>
<dbReference type="NCBIfam" id="NF045842">
    <property type="entry name" value="MIP_near_MIB"/>
    <property type="match status" value="1"/>
</dbReference>
<dbReference type="NCBIfam" id="NF045841">
    <property type="entry name" value="Ig_SerProt_MIP"/>
    <property type="match status" value="1"/>
</dbReference>
<proteinExistence type="predicted"/>
<name>A0AAJ1UZ87_9MOLU</name>
<dbReference type="Proteomes" id="UP001224428">
    <property type="component" value="Unassembled WGS sequence"/>
</dbReference>
<feature type="signal peptide" evidence="2">
    <location>
        <begin position="1"/>
        <end position="21"/>
    </location>
</feature>
<evidence type="ECO:0000313" key="5">
    <source>
        <dbReference type="Proteomes" id="UP001224428"/>
    </source>
</evidence>
<dbReference type="Pfam" id="PF01732">
    <property type="entry name" value="Mycop_pep_DUF31"/>
    <property type="match status" value="1"/>
</dbReference>
<comment type="caution">
    <text evidence="4">The sequence shown here is derived from an EMBL/GenBank/DDBJ whole genome shotgun (WGS) entry which is preliminary data.</text>
</comment>
<keyword evidence="2" id="KW-0732">Signal</keyword>